<dbReference type="EMBL" id="QVMU01000019">
    <property type="protein sequence ID" value="RJX68683.1"/>
    <property type="molecule type" value="Genomic_DNA"/>
</dbReference>
<dbReference type="OrthoDB" id="5908494at2"/>
<organism evidence="1 2">
    <name type="scientific">Vibrio sinensis</name>
    <dbReference type="NCBI Taxonomy" id="2302434"/>
    <lineage>
        <taxon>Bacteria</taxon>
        <taxon>Pseudomonadati</taxon>
        <taxon>Pseudomonadota</taxon>
        <taxon>Gammaproteobacteria</taxon>
        <taxon>Vibrionales</taxon>
        <taxon>Vibrionaceae</taxon>
        <taxon>Vibrio</taxon>
    </lineage>
</organism>
<dbReference type="AlphaFoldDB" id="A0A3A6QND6"/>
<keyword evidence="2" id="KW-1185">Reference proteome</keyword>
<dbReference type="Proteomes" id="UP000273252">
    <property type="component" value="Unassembled WGS sequence"/>
</dbReference>
<evidence type="ECO:0000313" key="1">
    <source>
        <dbReference type="EMBL" id="RJX68683.1"/>
    </source>
</evidence>
<sequence>MYEKTDKLCPNCFRWLRLNQENEFFYCPDTIKCRLSAPRIGVDAPKQHSIGFLKEELIYQKSKAKALQDLPRIERLKEAIARFG</sequence>
<evidence type="ECO:0000313" key="2">
    <source>
        <dbReference type="Proteomes" id="UP000273252"/>
    </source>
</evidence>
<name>A0A3A6QND6_9VIBR</name>
<gene>
    <name evidence="1" type="ORF">DZ860_16955</name>
</gene>
<comment type="caution">
    <text evidence="1">The sequence shown here is derived from an EMBL/GenBank/DDBJ whole genome shotgun (WGS) entry which is preliminary data.</text>
</comment>
<reference evidence="1 2" key="1">
    <citation type="submission" date="2018-08" db="EMBL/GenBank/DDBJ databases">
        <title>Vibrio isolated from the Eastern China Marginal Seas.</title>
        <authorList>
            <person name="Li Y."/>
        </authorList>
    </citation>
    <scope>NUCLEOTIDE SEQUENCE [LARGE SCALE GENOMIC DNA]</scope>
    <source>
        <strain evidence="1 2">BEI233</strain>
    </source>
</reference>
<proteinExistence type="predicted"/>
<protein>
    <submittedName>
        <fullName evidence="1">Uncharacterized protein</fullName>
    </submittedName>
</protein>
<accession>A0A3A6QND6</accession>
<dbReference type="RefSeq" id="WP_120033682.1">
    <property type="nucleotide sequence ID" value="NZ_QVMU01000019.1"/>
</dbReference>